<dbReference type="EMBL" id="CAFBAA010000023">
    <property type="protein sequence ID" value="CAB4843833.1"/>
    <property type="molecule type" value="Genomic_DNA"/>
</dbReference>
<dbReference type="AlphaFoldDB" id="A0A6J7BHJ9"/>
<name>A0A6J7BHJ9_9ZZZZ</name>
<evidence type="ECO:0000313" key="2">
    <source>
        <dbReference type="EMBL" id="CAB4690512.1"/>
    </source>
</evidence>
<dbReference type="Gene3D" id="2.40.128.20">
    <property type="match status" value="1"/>
</dbReference>
<dbReference type="InterPro" id="IPR012674">
    <property type="entry name" value="Calycin"/>
</dbReference>
<dbReference type="SUPFAM" id="SSF50814">
    <property type="entry name" value="Lipocalins"/>
    <property type="match status" value="1"/>
</dbReference>
<evidence type="ECO:0000313" key="4">
    <source>
        <dbReference type="EMBL" id="CAB5071583.1"/>
    </source>
</evidence>
<gene>
    <name evidence="1" type="ORF">UFOPK2342_01365</name>
    <name evidence="2" type="ORF">UFOPK2423_00547</name>
    <name evidence="3" type="ORF">UFOPK3266_00990</name>
    <name evidence="4" type="ORF">UFOPK4367_00157</name>
</gene>
<organism evidence="3">
    <name type="scientific">freshwater metagenome</name>
    <dbReference type="NCBI Taxonomy" id="449393"/>
    <lineage>
        <taxon>unclassified sequences</taxon>
        <taxon>metagenomes</taxon>
        <taxon>ecological metagenomes</taxon>
    </lineage>
</organism>
<dbReference type="EMBL" id="CAEZXB010000032">
    <property type="protein sequence ID" value="CAB4684003.1"/>
    <property type="molecule type" value="Genomic_DNA"/>
</dbReference>
<accession>A0A6J7BHJ9</accession>
<reference evidence="3" key="1">
    <citation type="submission" date="2020-05" db="EMBL/GenBank/DDBJ databases">
        <authorList>
            <person name="Chiriac C."/>
            <person name="Salcher M."/>
            <person name="Ghai R."/>
            <person name="Kavagutti S V."/>
        </authorList>
    </citation>
    <scope>NUCLEOTIDE SEQUENCE</scope>
</reference>
<proteinExistence type="predicted"/>
<protein>
    <submittedName>
        <fullName evidence="3">Unannotated protein</fullName>
    </submittedName>
</protein>
<evidence type="ECO:0000313" key="1">
    <source>
        <dbReference type="EMBL" id="CAB4684003.1"/>
    </source>
</evidence>
<dbReference type="EMBL" id="CAFBRC010000006">
    <property type="protein sequence ID" value="CAB5071583.1"/>
    <property type="molecule type" value="Genomic_DNA"/>
</dbReference>
<sequence>MTRTLEDVLHGVTGVWEGTYAHHNPDGTLIEKYGSRQETRLIGEEWYERIIYTREGKEPEILDFRAKVRGNDMLFEDDDFMGRTHIVDEQTLMFPYYWKKNPDRTILETIHNLTGDYRTRVWQTFEHGAIVKLTLIEERRIPQDSPAARITEWF</sequence>
<dbReference type="EMBL" id="CAEZXN010000008">
    <property type="protein sequence ID" value="CAB4690512.1"/>
    <property type="molecule type" value="Genomic_DNA"/>
</dbReference>
<evidence type="ECO:0000313" key="3">
    <source>
        <dbReference type="EMBL" id="CAB4843833.1"/>
    </source>
</evidence>